<feature type="signal peptide" evidence="6">
    <location>
        <begin position="1"/>
        <end position="17"/>
    </location>
</feature>
<feature type="domain" description="Sushi" evidence="7">
    <location>
        <begin position="17"/>
        <end position="79"/>
    </location>
</feature>
<proteinExistence type="predicted"/>
<feature type="domain" description="Sushi" evidence="7">
    <location>
        <begin position="328"/>
        <end position="386"/>
    </location>
</feature>
<keyword evidence="3" id="KW-0677">Repeat</keyword>
<evidence type="ECO:0000313" key="8">
    <source>
        <dbReference type="EMBL" id="NXH27220.1"/>
    </source>
</evidence>
<dbReference type="PANTHER" id="PTHR45656:SF4">
    <property type="entry name" value="PROTEIN CBR-CLEC-78"/>
    <property type="match status" value="1"/>
</dbReference>
<dbReference type="FunFam" id="2.10.70.10:FF:000014">
    <property type="entry name" value="Membrane cofactor protein"/>
    <property type="match status" value="3"/>
</dbReference>
<dbReference type="PANTHER" id="PTHR45656">
    <property type="entry name" value="PROTEIN CBR-CLEC-78"/>
    <property type="match status" value="1"/>
</dbReference>
<sequence length="448" mass="47990">ALRWLCALLLALPGAAGVCLQPPKIDFAEPITVPQQSYPEGTVVRYRCRPGYARKGGESPDVTCLANSTWSTTSAFCTRKSCGPPHIENGHFRAKTDLLLGATVTFICQAGYRLVGSPTAQCVVRNGEVSWTAVPSCEIVLCPSPAAVENGQLLSPNENFTFGMPASYSCNEGFSLIGEATIYCTIGRGFQGVWDSPPPECKAVKCENPQVKNGNKSSGSRTEYTYGNKVSFECNSGYSMKGSSIVTCEANSTWTPSLPTCDKILCGDPPEFPFASITTPVGGSSAFETKVQYRCNPGYRQAPGTSSVMICQSNSSWSAANPLFCVPAQCPSPRVPYGWVSPDRSYYSTWDTVTFSCSPGYALQGPRSSTCGPDSRWNPPLPQCKKEVKCPRPPSIANGLHSGQSSDKFSRGVTVSYSCKEGFELLGNVSITCTGSGVWSRPLPRCEG</sequence>
<evidence type="ECO:0000256" key="4">
    <source>
        <dbReference type="ARBA" id="ARBA00023157"/>
    </source>
</evidence>
<feature type="non-terminal residue" evidence="8">
    <location>
        <position position="448"/>
    </location>
</feature>
<feature type="chain" id="PRO_5029880363" evidence="6">
    <location>
        <begin position="18"/>
        <end position="448"/>
    </location>
</feature>
<evidence type="ECO:0000256" key="5">
    <source>
        <dbReference type="PROSITE-ProRule" id="PRU00302"/>
    </source>
</evidence>
<feature type="domain" description="Sushi" evidence="7">
    <location>
        <begin position="388"/>
        <end position="448"/>
    </location>
</feature>
<dbReference type="AlphaFoldDB" id="A0A7K9IQ79"/>
<gene>
    <name evidence="8" type="primary">Cr1l</name>
    <name evidence="8" type="ORF">MYIHEB_R10523</name>
</gene>
<feature type="disulfide bond" evidence="5">
    <location>
        <begin position="390"/>
        <end position="433"/>
    </location>
</feature>
<organism evidence="8 9">
    <name type="scientific">Myiagra hebetior</name>
    <dbReference type="NCBI Taxonomy" id="381031"/>
    <lineage>
        <taxon>Eukaryota</taxon>
        <taxon>Metazoa</taxon>
        <taxon>Chordata</taxon>
        <taxon>Craniata</taxon>
        <taxon>Vertebrata</taxon>
        <taxon>Euteleostomi</taxon>
        <taxon>Archelosauria</taxon>
        <taxon>Archosauria</taxon>
        <taxon>Dinosauria</taxon>
        <taxon>Saurischia</taxon>
        <taxon>Theropoda</taxon>
        <taxon>Coelurosauria</taxon>
        <taxon>Aves</taxon>
        <taxon>Neognathae</taxon>
        <taxon>Neoaves</taxon>
        <taxon>Telluraves</taxon>
        <taxon>Australaves</taxon>
        <taxon>Passeriformes</taxon>
        <taxon>Corvoidea</taxon>
        <taxon>Monarchidae</taxon>
        <taxon>Myiagra</taxon>
    </lineage>
</organism>
<dbReference type="PROSITE" id="PS50923">
    <property type="entry name" value="SUSHI"/>
    <property type="match status" value="7"/>
</dbReference>
<dbReference type="Proteomes" id="UP000534930">
    <property type="component" value="Unassembled WGS sequence"/>
</dbReference>
<feature type="disulfide bond" evidence="5">
    <location>
        <begin position="357"/>
        <end position="384"/>
    </location>
</feature>
<evidence type="ECO:0000259" key="7">
    <source>
        <dbReference type="PROSITE" id="PS50923"/>
    </source>
</evidence>
<dbReference type="Pfam" id="PF00084">
    <property type="entry name" value="Sushi"/>
    <property type="match status" value="7"/>
</dbReference>
<keyword evidence="9" id="KW-1185">Reference proteome</keyword>
<comment type="caution">
    <text evidence="8">The sequence shown here is derived from an EMBL/GenBank/DDBJ whole genome shotgun (WGS) entry which is preliminary data.</text>
</comment>
<feature type="disulfide bond" evidence="5">
    <location>
        <begin position="234"/>
        <end position="261"/>
    </location>
</feature>
<evidence type="ECO:0000256" key="1">
    <source>
        <dbReference type="ARBA" id="ARBA00022659"/>
    </source>
</evidence>
<dbReference type="SMART" id="SM00032">
    <property type="entry name" value="CCP"/>
    <property type="match status" value="7"/>
</dbReference>
<feature type="disulfide bond" evidence="5">
    <location>
        <begin position="419"/>
        <end position="446"/>
    </location>
</feature>
<feature type="domain" description="Sushi" evidence="7">
    <location>
        <begin position="140"/>
        <end position="203"/>
    </location>
</feature>
<feature type="non-terminal residue" evidence="8">
    <location>
        <position position="1"/>
    </location>
</feature>
<keyword evidence="1 5" id="KW-0768">Sushi</keyword>
<evidence type="ECO:0000256" key="3">
    <source>
        <dbReference type="ARBA" id="ARBA00022737"/>
    </source>
</evidence>
<evidence type="ECO:0000256" key="6">
    <source>
        <dbReference type="SAM" id="SignalP"/>
    </source>
</evidence>
<comment type="caution">
    <text evidence="5">Lacks conserved residue(s) required for the propagation of feature annotation.</text>
</comment>
<dbReference type="CDD" id="cd00033">
    <property type="entry name" value="CCP"/>
    <property type="match status" value="7"/>
</dbReference>
<accession>A0A7K9IQ79</accession>
<evidence type="ECO:0000256" key="2">
    <source>
        <dbReference type="ARBA" id="ARBA00022729"/>
    </source>
</evidence>
<evidence type="ECO:0000313" key="9">
    <source>
        <dbReference type="Proteomes" id="UP000534930"/>
    </source>
</evidence>
<keyword evidence="2 6" id="KW-0732">Signal</keyword>
<keyword evidence="4 5" id="KW-1015">Disulfide bond</keyword>
<dbReference type="Gene3D" id="2.10.70.10">
    <property type="entry name" value="Complement Module, domain 1"/>
    <property type="match status" value="7"/>
</dbReference>
<feature type="domain" description="Sushi" evidence="7">
    <location>
        <begin position="80"/>
        <end position="139"/>
    </location>
</feature>
<dbReference type="InterPro" id="IPR000436">
    <property type="entry name" value="Sushi_SCR_CCP_dom"/>
</dbReference>
<feature type="domain" description="Sushi" evidence="7">
    <location>
        <begin position="264"/>
        <end position="327"/>
    </location>
</feature>
<reference evidence="8 9" key="1">
    <citation type="submission" date="2019-09" db="EMBL/GenBank/DDBJ databases">
        <title>Bird 10,000 Genomes (B10K) Project - Family phase.</title>
        <authorList>
            <person name="Zhang G."/>
        </authorList>
    </citation>
    <scope>NUCLEOTIDE SEQUENCE [LARGE SCALE GENOMIC DNA]</scope>
    <source>
        <strain evidence="8">B10K-DU-001-33</strain>
        <tissue evidence="8">Muscle</tissue>
    </source>
</reference>
<dbReference type="InterPro" id="IPR051277">
    <property type="entry name" value="SEZ6_CSMD_C4BPB_Regulators"/>
</dbReference>
<dbReference type="SUPFAM" id="SSF57535">
    <property type="entry name" value="Complement control module/SCR domain"/>
    <property type="match status" value="7"/>
</dbReference>
<dbReference type="InterPro" id="IPR035976">
    <property type="entry name" value="Sushi/SCR/CCP_sf"/>
</dbReference>
<protein>
    <submittedName>
        <fullName evidence="8">CR1L protein</fullName>
    </submittedName>
</protein>
<dbReference type="EMBL" id="VWZQ01003652">
    <property type="protein sequence ID" value="NXH27220.1"/>
    <property type="molecule type" value="Genomic_DNA"/>
</dbReference>
<name>A0A7K9IQ79_9CORV</name>
<feature type="domain" description="Sushi" evidence="7">
    <location>
        <begin position="204"/>
        <end position="263"/>
    </location>
</feature>